<dbReference type="GO" id="GO:0016020">
    <property type="term" value="C:membrane"/>
    <property type="evidence" value="ECO:0007669"/>
    <property type="project" value="UniProtKB-SubCell"/>
</dbReference>
<dbReference type="InterPro" id="IPR037185">
    <property type="entry name" value="EmrE-like"/>
</dbReference>
<dbReference type="EMBL" id="GBHO01033916">
    <property type="protein sequence ID" value="JAG09688.1"/>
    <property type="molecule type" value="Transcribed_RNA"/>
</dbReference>
<evidence type="ECO:0000256" key="1">
    <source>
        <dbReference type="ARBA" id="ARBA00004141"/>
    </source>
</evidence>
<gene>
    <name evidence="9" type="primary">Slc35f1_4</name>
    <name evidence="15" type="synonym">Slc35f1_0</name>
    <name evidence="21" type="synonym">Slc35f1_1</name>
    <name evidence="18" type="synonym">Slc35f1_10</name>
    <name evidence="23" type="synonym">Slc35f1_11</name>
    <name evidence="22" type="synonym">Slc35f1_12</name>
    <name evidence="10" type="synonym">Slc35f1_13</name>
    <name evidence="16" type="synonym">Slc35f1_14</name>
    <name evidence="11" type="synonym">Slc35f1_15</name>
    <name evidence="14" type="synonym">Slc35f1_2</name>
    <name evidence="24" type="synonym">Slc35f1_3</name>
    <name evidence="20" type="synonym">Slc35f1_5</name>
    <name evidence="19" type="synonym">Slc35f1_6</name>
    <name evidence="17" type="synonym">Slc35f1_7</name>
    <name evidence="13" type="synonym">Slc35f1_8</name>
    <name evidence="12" type="synonym">Slc35f1_9</name>
    <name evidence="14" type="ORF">CM83_20867</name>
    <name evidence="13" type="ORF">CM83_20874</name>
    <name evidence="12" type="ORF">CM83_20879</name>
    <name evidence="11" type="ORF">CM83_20884</name>
    <name evidence="20" type="ORF">CM83_20890</name>
    <name evidence="19" type="ORF">CM83_20895</name>
    <name evidence="18" type="ORF">CM83_20902</name>
    <name evidence="10" type="ORF">CM83_20909</name>
    <name evidence="9" type="ORF">CM83_20913</name>
    <name evidence="24" type="ORF">CM83_20919</name>
    <name evidence="16" type="ORF">CM83_20925</name>
    <name evidence="17" type="ORF">CM83_20931</name>
    <name evidence="15" type="ORF">CM83_20941</name>
    <name evidence="21" type="ORF">CM83_20947</name>
    <name evidence="23" type="ORF">CM83_20953</name>
    <name evidence="22" type="ORF">CM83_20959</name>
    <name evidence="25" type="ORF">g.21904</name>
</gene>
<keyword evidence="4 8" id="KW-0812">Transmembrane</keyword>
<dbReference type="EMBL" id="GBHO01024468">
    <property type="protein sequence ID" value="JAG19136.1"/>
    <property type="molecule type" value="Transcribed_RNA"/>
</dbReference>
<protein>
    <submittedName>
        <fullName evidence="9">Solute carrier family 35 member F1</fullName>
    </submittedName>
</protein>
<dbReference type="PANTHER" id="PTHR14233:SF4">
    <property type="entry name" value="SOLUTE CARRIER FAMILY 35 MEMBER F2"/>
    <property type="match status" value="1"/>
</dbReference>
<evidence type="ECO:0000313" key="14">
    <source>
        <dbReference type="EMBL" id="JAG09688.1"/>
    </source>
</evidence>
<dbReference type="SUPFAM" id="SSF103481">
    <property type="entry name" value="Multidrug resistance efflux transporter EmrE"/>
    <property type="match status" value="1"/>
</dbReference>
<dbReference type="EMBL" id="GBHO01019195">
    <property type="protein sequence ID" value="JAG24409.1"/>
    <property type="molecule type" value="Transcribed_RNA"/>
</dbReference>
<evidence type="ECO:0000313" key="16">
    <source>
        <dbReference type="EMBL" id="JAG19129.1"/>
    </source>
</evidence>
<evidence type="ECO:0000313" key="24">
    <source>
        <dbReference type="EMBL" id="JAG24411.1"/>
    </source>
</evidence>
<evidence type="ECO:0000313" key="20">
    <source>
        <dbReference type="EMBL" id="JAG22156.1"/>
    </source>
</evidence>
<dbReference type="EMBL" id="GBHO01019193">
    <property type="protein sequence ID" value="JAG24411.1"/>
    <property type="molecule type" value="Transcribed_RNA"/>
</dbReference>
<evidence type="ECO:0000256" key="4">
    <source>
        <dbReference type="ARBA" id="ARBA00022692"/>
    </source>
</evidence>
<evidence type="ECO:0000256" key="3">
    <source>
        <dbReference type="ARBA" id="ARBA00022448"/>
    </source>
</evidence>
<reference evidence="25" key="3">
    <citation type="journal article" date="2016" name="Gigascience">
        <title>De novo construction of an expanded transcriptome assembly for the western tarnished plant bug, Lygus hesperus.</title>
        <authorList>
            <person name="Tassone E.E."/>
            <person name="Geib S.M."/>
            <person name="Hall B."/>
            <person name="Fabrick J.A."/>
            <person name="Brent C.S."/>
            <person name="Hull J.J."/>
        </authorList>
    </citation>
    <scope>NUCLEOTIDE SEQUENCE</scope>
</reference>
<evidence type="ECO:0000313" key="11">
    <source>
        <dbReference type="EMBL" id="JAG09685.1"/>
    </source>
</evidence>
<evidence type="ECO:0000313" key="10">
    <source>
        <dbReference type="EMBL" id="JAG09681.1"/>
    </source>
</evidence>
<dbReference type="EMBL" id="GBHO01033919">
    <property type="protein sequence ID" value="JAG09685.1"/>
    <property type="molecule type" value="Transcribed_RNA"/>
</dbReference>
<evidence type="ECO:0000313" key="25">
    <source>
        <dbReference type="EMBL" id="JAQ12961.1"/>
    </source>
</evidence>
<dbReference type="EMBL" id="GBHO01033918">
    <property type="protein sequence ID" value="JAG09686.1"/>
    <property type="molecule type" value="Transcribed_RNA"/>
</dbReference>
<reference evidence="9" key="2">
    <citation type="submission" date="2014-07" db="EMBL/GenBank/DDBJ databases">
        <authorList>
            <person name="Hull J."/>
        </authorList>
    </citation>
    <scope>NUCLEOTIDE SEQUENCE</scope>
</reference>
<reference evidence="9" key="1">
    <citation type="journal article" date="2014" name="PLoS ONE">
        <title>Transcriptome-Based Identification of ABC Transporters in the Western Tarnished Plant Bug Lygus hesperus.</title>
        <authorList>
            <person name="Hull J.J."/>
            <person name="Chaney K."/>
            <person name="Geib S.M."/>
            <person name="Fabrick J.A."/>
            <person name="Brent C.S."/>
            <person name="Walsh D."/>
            <person name="Lavine L.C."/>
        </authorList>
    </citation>
    <scope>NUCLEOTIDE SEQUENCE</scope>
</reference>
<organism evidence="9">
    <name type="scientific">Lygus hesperus</name>
    <name type="common">Western plant bug</name>
    <dbReference type="NCBI Taxonomy" id="30085"/>
    <lineage>
        <taxon>Eukaryota</taxon>
        <taxon>Metazoa</taxon>
        <taxon>Ecdysozoa</taxon>
        <taxon>Arthropoda</taxon>
        <taxon>Hexapoda</taxon>
        <taxon>Insecta</taxon>
        <taxon>Pterygota</taxon>
        <taxon>Neoptera</taxon>
        <taxon>Paraneoptera</taxon>
        <taxon>Hemiptera</taxon>
        <taxon>Heteroptera</taxon>
        <taxon>Panheteroptera</taxon>
        <taxon>Cimicomorpha</taxon>
        <taxon>Miridae</taxon>
        <taxon>Mirini</taxon>
        <taxon>Lygus</taxon>
    </lineage>
</organism>
<dbReference type="EMBL" id="GBHO01019198">
    <property type="protein sequence ID" value="JAG24406.1"/>
    <property type="molecule type" value="Transcribed_RNA"/>
</dbReference>
<evidence type="ECO:0000256" key="7">
    <source>
        <dbReference type="ARBA" id="ARBA00037727"/>
    </source>
</evidence>
<evidence type="ECO:0000256" key="5">
    <source>
        <dbReference type="ARBA" id="ARBA00022989"/>
    </source>
</evidence>
<feature type="transmembrane region" description="Helical" evidence="8">
    <location>
        <begin position="168"/>
        <end position="187"/>
    </location>
</feature>
<dbReference type="Pfam" id="PF06027">
    <property type="entry name" value="SLC35F"/>
    <property type="match status" value="2"/>
</dbReference>
<evidence type="ECO:0000313" key="13">
    <source>
        <dbReference type="EMBL" id="JAG09687.1"/>
    </source>
</evidence>
<evidence type="ECO:0000256" key="2">
    <source>
        <dbReference type="ARBA" id="ARBA00007863"/>
    </source>
</evidence>
<dbReference type="GO" id="GO:0022857">
    <property type="term" value="F:transmembrane transporter activity"/>
    <property type="evidence" value="ECO:0007669"/>
    <property type="project" value="InterPro"/>
</dbReference>
<dbReference type="EMBL" id="GBHO01021448">
    <property type="protein sequence ID" value="JAG22156.1"/>
    <property type="molecule type" value="Transcribed_RNA"/>
</dbReference>
<proteinExistence type="inferred from homology"/>
<keyword evidence="5 8" id="KW-1133">Transmembrane helix</keyword>
<dbReference type="PANTHER" id="PTHR14233">
    <property type="entry name" value="DUF914-RELATED"/>
    <property type="match status" value="1"/>
</dbReference>
<dbReference type="EMBL" id="GBHO01021451">
    <property type="protein sequence ID" value="JAG22153.1"/>
    <property type="molecule type" value="Transcribed_RNA"/>
</dbReference>
<evidence type="ECO:0000313" key="17">
    <source>
        <dbReference type="EMBL" id="JAG19136.1"/>
    </source>
</evidence>
<evidence type="ECO:0000313" key="18">
    <source>
        <dbReference type="EMBL" id="JAG22152.1"/>
    </source>
</evidence>
<evidence type="ECO:0000313" key="9">
    <source>
        <dbReference type="EMBL" id="JAG09680.1"/>
    </source>
</evidence>
<dbReference type="EMBL" id="GBHO01019196">
    <property type="protein sequence ID" value="JAG24408.1"/>
    <property type="molecule type" value="Transcribed_RNA"/>
</dbReference>
<keyword evidence="6 8" id="KW-0472">Membrane</keyword>
<sequence length="250" mass="28286">MSGDTSSSQNPVLGDMMVLLSCTMYGISNICQEFSVKQYAKLHNPTPITGDDIDNGTDTDRMYSNLHSNDIQSPSTISNDYVTHDHLTDGGGDMQSSTTDTDHHFTVDINSRHKHTYSSIFTDYDGQFEFLSYYAVFGSIFCFILILIFQRSQTMDYLRRPIKDISHIYMFGYAATMLILYSLTPILMKRTSALVFNLSLLTTDSLSVVASNIIFHETFHFVHYVSFFIIIAGVITYNLSPIRTKYDVGL</sequence>
<dbReference type="EMBL" id="GBHO01033924">
    <property type="protein sequence ID" value="JAG09680.1"/>
    <property type="molecule type" value="Transcribed_RNA"/>
</dbReference>
<comment type="function">
    <text evidence="7">Putative solute transporter.</text>
</comment>
<dbReference type="InterPro" id="IPR052221">
    <property type="entry name" value="SLC35F_Transporter"/>
</dbReference>
<keyword evidence="3" id="KW-0813">Transport</keyword>
<evidence type="ECO:0000313" key="15">
    <source>
        <dbReference type="EMBL" id="JAG19122.1"/>
    </source>
</evidence>
<dbReference type="EMBL" id="GBHO01033917">
    <property type="protein sequence ID" value="JAG09687.1"/>
    <property type="molecule type" value="Transcribed_RNA"/>
</dbReference>
<dbReference type="EMBL" id="GBHO01021452">
    <property type="protein sequence ID" value="JAG22152.1"/>
    <property type="molecule type" value="Transcribed_RNA"/>
</dbReference>
<dbReference type="EMBL" id="GBHO01024482">
    <property type="protein sequence ID" value="JAG19122.1"/>
    <property type="molecule type" value="Transcribed_RNA"/>
</dbReference>
<comment type="subcellular location">
    <subcellularLocation>
        <location evidence="1">Membrane</location>
        <topology evidence="1">Multi-pass membrane protein</topology>
    </subcellularLocation>
</comment>
<dbReference type="InterPro" id="IPR009262">
    <property type="entry name" value="SLC35_F1/F2/F6"/>
</dbReference>
<dbReference type="EMBL" id="GBHO01033923">
    <property type="protein sequence ID" value="JAG09681.1"/>
    <property type="molecule type" value="Transcribed_RNA"/>
</dbReference>
<feature type="transmembrane region" description="Helical" evidence="8">
    <location>
        <begin position="194"/>
        <end position="215"/>
    </location>
</feature>
<evidence type="ECO:0000256" key="8">
    <source>
        <dbReference type="SAM" id="Phobius"/>
    </source>
</evidence>
<evidence type="ECO:0000313" key="21">
    <source>
        <dbReference type="EMBL" id="JAG24406.1"/>
    </source>
</evidence>
<evidence type="ECO:0000313" key="12">
    <source>
        <dbReference type="EMBL" id="JAG09686.1"/>
    </source>
</evidence>
<name>A0A0A9WXX9_LYGHE</name>
<evidence type="ECO:0000313" key="22">
    <source>
        <dbReference type="EMBL" id="JAG24408.1"/>
    </source>
</evidence>
<accession>A0A0A9WXX9</accession>
<feature type="transmembrane region" description="Helical" evidence="8">
    <location>
        <begin position="221"/>
        <end position="240"/>
    </location>
</feature>
<evidence type="ECO:0000313" key="19">
    <source>
        <dbReference type="EMBL" id="JAG22153.1"/>
    </source>
</evidence>
<evidence type="ECO:0000256" key="6">
    <source>
        <dbReference type="ARBA" id="ARBA00023136"/>
    </source>
</evidence>
<dbReference type="EMBL" id="GDHC01005668">
    <property type="protein sequence ID" value="JAQ12961.1"/>
    <property type="molecule type" value="Transcribed_RNA"/>
</dbReference>
<feature type="transmembrane region" description="Helical" evidence="8">
    <location>
        <begin position="130"/>
        <end position="148"/>
    </location>
</feature>
<evidence type="ECO:0000313" key="23">
    <source>
        <dbReference type="EMBL" id="JAG24409.1"/>
    </source>
</evidence>
<dbReference type="AlphaFoldDB" id="A0A0A9WXX9"/>
<dbReference type="EMBL" id="GBHO01024475">
    <property type="protein sequence ID" value="JAG19129.1"/>
    <property type="molecule type" value="Transcribed_RNA"/>
</dbReference>
<comment type="similarity">
    <text evidence="2">Belongs to the SLC35F solute transporter family.</text>
</comment>